<dbReference type="Pfam" id="PF00567">
    <property type="entry name" value="TUDOR"/>
    <property type="match status" value="3"/>
</dbReference>
<dbReference type="FunFam" id="2.30.30.140:FF:000048">
    <property type="entry name" value="Tudor domain containing 1"/>
    <property type="match status" value="1"/>
</dbReference>
<protein>
    <submittedName>
        <fullName evidence="8">Tudor domain-containing protein 1</fullName>
    </submittedName>
</protein>
<sequence>MSRLFSMNPIRPNQPLRKPWTSPMALCAPPPPSQLTPTAAPPRPASGSVGDGNFRCKRCKKTPYCSVMCQTEDWKAHRHVCKPFDPEPAKAKEKETTVSPATGDKAALSLSKHGDASSLQRVYLKDLQMTKVTKGTNIQSSYSPGRFFLVAQSPELLDALQSISTELQKTYRCLSVTTYAPCVGESWYRGLVQSLTADQKMAKILYIDFGNEEDVPMDRIKPLDANIKPFAPCVMECRIAGVVPVTGKWSGECCITMRQLLAGKIVTVKLVDTTENHHIHAVDILLSMGMLSSLLINQGYAEEETVNVTPTVQEITASLENFKRRSDGKDDNAWAQPPEPLTLAVGDSFSVVVTHLQSPSDFIVQKVENAGVIQELQMKLREHCSQLPAPLNFRPAPGTVCCGQFSEDKQWYRAKILAYSTEERVCVGYLDFGNSEEVDLCHLRPINAALLALPMQAMSCGLAGVQPVEESWSEDCLLALQRRVSNRILRIEIQGAHAGRALVAMIDEASDPQANIAELLISAGFSPPAPVTTGTEQQADQTTTAAPEPPVPTPVSEPLVWSYIDLPCDGQTVALLDREQLTELTAKLKQYCEAEASPFEPKVGEPCCCGLPGDVTWYRAMVTTLSEDKVSVKFVDYGHSAMVEKKHLRSITPQLLTLPFQAIRCRLAGVEPLGSEWSSEALLWFQTVVDGEQLSVRVLSSSDQGYNVKLHSRGQDMADALISKQLAKAPGAIPKETYATTGS</sequence>
<evidence type="ECO:0000259" key="6">
    <source>
        <dbReference type="PROSITE" id="PS50304"/>
    </source>
</evidence>
<dbReference type="Pfam" id="PF01753">
    <property type="entry name" value="zf-MYND"/>
    <property type="match status" value="1"/>
</dbReference>
<dbReference type="InterPro" id="IPR002893">
    <property type="entry name" value="Znf_MYND"/>
</dbReference>
<dbReference type="SUPFAM" id="SSF144232">
    <property type="entry name" value="HIT/MYND zinc finger-like"/>
    <property type="match status" value="1"/>
</dbReference>
<dbReference type="InterPro" id="IPR002999">
    <property type="entry name" value="Tudor"/>
</dbReference>
<evidence type="ECO:0000256" key="4">
    <source>
        <dbReference type="PROSITE-ProRule" id="PRU00134"/>
    </source>
</evidence>
<gene>
    <name evidence="8" type="ORF">D9C73_023750</name>
</gene>
<evidence type="ECO:0000259" key="7">
    <source>
        <dbReference type="PROSITE" id="PS50865"/>
    </source>
</evidence>
<feature type="domain" description="Tudor" evidence="6">
    <location>
        <begin position="166"/>
        <end position="230"/>
    </location>
</feature>
<dbReference type="Proteomes" id="UP000298787">
    <property type="component" value="Chromosome 21"/>
</dbReference>
<dbReference type="CDD" id="cd20409">
    <property type="entry name" value="Tudor_TDRD1_rpt2"/>
    <property type="match status" value="1"/>
</dbReference>
<feature type="region of interest" description="Disordered" evidence="5">
    <location>
        <begin position="530"/>
        <end position="553"/>
    </location>
</feature>
<organism evidence="8 9">
    <name type="scientific">Collichthys lucidus</name>
    <name type="common">Big head croaker</name>
    <name type="synonym">Sciaena lucida</name>
    <dbReference type="NCBI Taxonomy" id="240159"/>
    <lineage>
        <taxon>Eukaryota</taxon>
        <taxon>Metazoa</taxon>
        <taxon>Chordata</taxon>
        <taxon>Craniata</taxon>
        <taxon>Vertebrata</taxon>
        <taxon>Euteleostomi</taxon>
        <taxon>Actinopterygii</taxon>
        <taxon>Neopterygii</taxon>
        <taxon>Teleostei</taxon>
        <taxon>Neoteleostei</taxon>
        <taxon>Acanthomorphata</taxon>
        <taxon>Eupercaria</taxon>
        <taxon>Sciaenidae</taxon>
        <taxon>Collichthys</taxon>
    </lineage>
</organism>
<evidence type="ECO:0000256" key="2">
    <source>
        <dbReference type="ARBA" id="ARBA00022771"/>
    </source>
</evidence>
<keyword evidence="1" id="KW-0479">Metal-binding</keyword>
<dbReference type="Gene3D" id="2.30.30.140">
    <property type="match status" value="3"/>
</dbReference>
<evidence type="ECO:0000256" key="5">
    <source>
        <dbReference type="SAM" id="MobiDB-lite"/>
    </source>
</evidence>
<keyword evidence="3" id="KW-0862">Zinc</keyword>
<dbReference type="PANTHER" id="PTHR22948:SF73">
    <property type="entry name" value="SERINE_THREONINE-PROTEIN KINASE 31"/>
    <property type="match status" value="1"/>
</dbReference>
<dbReference type="InterPro" id="IPR047377">
    <property type="entry name" value="Tudor_TDRD1_rpt2"/>
</dbReference>
<dbReference type="SUPFAM" id="SSF63748">
    <property type="entry name" value="Tudor/PWWP/MBT"/>
    <property type="match status" value="3"/>
</dbReference>
<proteinExistence type="predicted"/>
<dbReference type="PROSITE" id="PS50304">
    <property type="entry name" value="TUDOR"/>
    <property type="match status" value="3"/>
</dbReference>
<evidence type="ECO:0000313" key="8">
    <source>
        <dbReference type="EMBL" id="TKS89622.1"/>
    </source>
</evidence>
<dbReference type="InterPro" id="IPR035437">
    <property type="entry name" value="SNase_OB-fold_sf"/>
</dbReference>
<dbReference type="InterPro" id="IPR050621">
    <property type="entry name" value="Tudor_domain_containing"/>
</dbReference>
<keyword evidence="9" id="KW-1185">Reference proteome</keyword>
<dbReference type="SMART" id="SM00333">
    <property type="entry name" value="TUDOR"/>
    <property type="match status" value="3"/>
</dbReference>
<feature type="domain" description="Tudor" evidence="6">
    <location>
        <begin position="600"/>
        <end position="658"/>
    </location>
</feature>
<name>A0A4V6ATS6_COLLU</name>
<keyword evidence="2 4" id="KW-0863">Zinc-finger</keyword>
<accession>A0A4V6ATS6</accession>
<dbReference type="AlphaFoldDB" id="A0A4V6ATS6"/>
<dbReference type="Gene3D" id="2.40.50.90">
    <property type="match status" value="3"/>
</dbReference>
<feature type="compositionally biased region" description="Low complexity" evidence="5">
    <location>
        <begin position="532"/>
        <end position="546"/>
    </location>
</feature>
<dbReference type="PANTHER" id="PTHR22948">
    <property type="entry name" value="TUDOR DOMAIN CONTAINING PROTEIN"/>
    <property type="match status" value="1"/>
</dbReference>
<evidence type="ECO:0000256" key="1">
    <source>
        <dbReference type="ARBA" id="ARBA00022723"/>
    </source>
</evidence>
<dbReference type="Gene3D" id="6.10.140.2220">
    <property type="match status" value="1"/>
</dbReference>
<dbReference type="EMBL" id="CM014098">
    <property type="protein sequence ID" value="TKS89622.1"/>
    <property type="molecule type" value="Genomic_DNA"/>
</dbReference>
<feature type="region of interest" description="Disordered" evidence="5">
    <location>
        <begin position="1"/>
        <end position="50"/>
    </location>
</feature>
<feature type="compositionally biased region" description="Pro residues" evidence="5">
    <location>
        <begin position="28"/>
        <end position="44"/>
    </location>
</feature>
<dbReference type="PROSITE" id="PS50865">
    <property type="entry name" value="ZF_MYND_2"/>
    <property type="match status" value="1"/>
</dbReference>
<dbReference type="STRING" id="240159.A0A4V6ATS6"/>
<evidence type="ECO:0000313" key="9">
    <source>
        <dbReference type="Proteomes" id="UP000298787"/>
    </source>
</evidence>
<evidence type="ECO:0000256" key="3">
    <source>
        <dbReference type="ARBA" id="ARBA00022833"/>
    </source>
</evidence>
<feature type="domain" description="Tudor" evidence="6">
    <location>
        <begin position="394"/>
        <end position="453"/>
    </location>
</feature>
<reference evidence="8 9" key="1">
    <citation type="submission" date="2019-01" db="EMBL/GenBank/DDBJ databases">
        <title>Genome Assembly of Collichthys lucidus.</title>
        <authorList>
            <person name="Cai M."/>
            <person name="Xiao S."/>
        </authorList>
    </citation>
    <scope>NUCLEOTIDE SEQUENCE [LARGE SCALE GENOMIC DNA]</scope>
    <source>
        <strain evidence="8">JT15FE1705JMU</strain>
        <tissue evidence="8">Muscle</tissue>
    </source>
</reference>
<dbReference type="GO" id="GO:0008270">
    <property type="term" value="F:zinc ion binding"/>
    <property type="evidence" value="ECO:0007669"/>
    <property type="project" value="UniProtKB-KW"/>
</dbReference>
<feature type="domain" description="MYND-type" evidence="7">
    <location>
        <begin position="55"/>
        <end position="81"/>
    </location>
</feature>